<name>A0A9P7RBL3_9PEZI</name>
<dbReference type="EMBL" id="JAESDN010000003">
    <property type="protein sequence ID" value="KAG7054125.1"/>
    <property type="molecule type" value="Genomic_DNA"/>
</dbReference>
<evidence type="ECO:0000313" key="1">
    <source>
        <dbReference type="EMBL" id="KAG7054125.1"/>
    </source>
</evidence>
<comment type="caution">
    <text evidence="1">The sequence shown here is derived from an EMBL/GenBank/DDBJ whole genome shotgun (WGS) entry which is preliminary data.</text>
</comment>
<accession>A0A9P7RBL3</accession>
<evidence type="ECO:0000313" key="2">
    <source>
        <dbReference type="Proteomes" id="UP000699042"/>
    </source>
</evidence>
<sequence length="104" mass="11829">MSHQTQIKPNLRVTETQNHVRASNDPFYYLRTNPVRLALQGQQTGEQPARGGTSRIARGERIAGADTYQQEPGRRAKSRRAPRLRSRFSEWLDDSVSTLFNGMS</sequence>
<proteinExistence type="predicted"/>
<protein>
    <submittedName>
        <fullName evidence="1">Uncharacterized protein</fullName>
    </submittedName>
</protein>
<dbReference type="AlphaFoldDB" id="A0A9P7RBL3"/>
<gene>
    <name evidence="1" type="ORF">JMJ77_001195</name>
</gene>
<organism evidence="1 2">
    <name type="scientific">Colletotrichum scovillei</name>
    <dbReference type="NCBI Taxonomy" id="1209932"/>
    <lineage>
        <taxon>Eukaryota</taxon>
        <taxon>Fungi</taxon>
        <taxon>Dikarya</taxon>
        <taxon>Ascomycota</taxon>
        <taxon>Pezizomycotina</taxon>
        <taxon>Sordariomycetes</taxon>
        <taxon>Hypocreomycetidae</taxon>
        <taxon>Glomerellales</taxon>
        <taxon>Glomerellaceae</taxon>
        <taxon>Colletotrichum</taxon>
        <taxon>Colletotrichum acutatum species complex</taxon>
    </lineage>
</organism>
<dbReference type="Proteomes" id="UP000699042">
    <property type="component" value="Unassembled WGS sequence"/>
</dbReference>
<keyword evidence="2" id="KW-1185">Reference proteome</keyword>
<reference evidence="1" key="1">
    <citation type="submission" date="2021-05" db="EMBL/GenBank/DDBJ databases">
        <title>Comparative genomics of three Colletotrichum scovillei strains and genetic complementation revealed genes involved fungal growth and virulence on chili pepper.</title>
        <authorList>
            <person name="Hsieh D.-K."/>
            <person name="Chuang S.-C."/>
            <person name="Chen C.-Y."/>
            <person name="Chao Y.-T."/>
            <person name="Lu M.-Y.J."/>
            <person name="Lee M.-H."/>
            <person name="Shih M.-C."/>
        </authorList>
    </citation>
    <scope>NUCLEOTIDE SEQUENCE</scope>
    <source>
        <strain evidence="1">Coll-153</strain>
    </source>
</reference>